<protein>
    <submittedName>
        <fullName evidence="3">Uncharacterized protein</fullName>
    </submittedName>
</protein>
<gene>
    <name evidence="3" type="ORF">VMCG_01125</name>
</gene>
<feature type="compositionally biased region" description="Pro residues" evidence="1">
    <location>
        <begin position="181"/>
        <end position="194"/>
    </location>
</feature>
<dbReference type="Proteomes" id="UP000283895">
    <property type="component" value="Unassembled WGS sequence"/>
</dbReference>
<keyword evidence="2" id="KW-1133">Transmembrane helix</keyword>
<proteinExistence type="predicted"/>
<accession>A0A423X6B7</accession>
<comment type="caution">
    <text evidence="3">The sequence shown here is derived from an EMBL/GenBank/DDBJ whole genome shotgun (WGS) entry which is preliminary data.</text>
</comment>
<evidence type="ECO:0000256" key="1">
    <source>
        <dbReference type="SAM" id="MobiDB-lite"/>
    </source>
</evidence>
<evidence type="ECO:0000256" key="2">
    <source>
        <dbReference type="SAM" id="Phobius"/>
    </source>
</evidence>
<evidence type="ECO:0000313" key="3">
    <source>
        <dbReference type="EMBL" id="ROW11524.1"/>
    </source>
</evidence>
<feature type="compositionally biased region" description="Gly residues" evidence="1">
    <location>
        <begin position="255"/>
        <end position="265"/>
    </location>
</feature>
<keyword evidence="2" id="KW-0812">Transmembrane</keyword>
<feature type="transmembrane region" description="Helical" evidence="2">
    <location>
        <begin position="124"/>
        <end position="146"/>
    </location>
</feature>
<dbReference type="AlphaFoldDB" id="A0A423X6B7"/>
<sequence>MPLPHNSDNYSLECPTGYQYYTCATSSFEGCCSIDACEVLPGACPIQNQPGFQTSPGSMTSIISFAVPDLTPSSAITTTAVVPETISFEPAIATTSNATSSTQLPAYSASSAPTTPTHPKFNHAGLIAGLVVSFSAVLIATSIMLWRLWRRRHIRKDGDDVPFQLLRRLRNGATAPGSAAPGPPDRNKPVPPVPTSITMAGLLDQQGDDDGQRGPTDPNTPTSTAGATTLRQPSIRAVPFSPSRPGAASMSSRSDGGGGGGGGTGVVSTPRRAASPGDSFFDSLPGRRGSGLDSTWMDAGPGYAELRSPCEFHGLSAPPRSRDGSRPGSKGTQAV</sequence>
<name>A0A423X6B7_9PEZI</name>
<feature type="region of interest" description="Disordered" evidence="1">
    <location>
        <begin position="173"/>
        <end position="335"/>
    </location>
</feature>
<dbReference type="EMBL" id="LKEA01000002">
    <property type="protein sequence ID" value="ROW11524.1"/>
    <property type="molecule type" value="Genomic_DNA"/>
</dbReference>
<evidence type="ECO:0000313" key="4">
    <source>
        <dbReference type="Proteomes" id="UP000283895"/>
    </source>
</evidence>
<organism evidence="3 4">
    <name type="scientific">Cytospora schulzeri</name>
    <dbReference type="NCBI Taxonomy" id="448051"/>
    <lineage>
        <taxon>Eukaryota</taxon>
        <taxon>Fungi</taxon>
        <taxon>Dikarya</taxon>
        <taxon>Ascomycota</taxon>
        <taxon>Pezizomycotina</taxon>
        <taxon>Sordariomycetes</taxon>
        <taxon>Sordariomycetidae</taxon>
        <taxon>Diaporthales</taxon>
        <taxon>Cytosporaceae</taxon>
        <taxon>Cytospora</taxon>
    </lineage>
</organism>
<dbReference type="OrthoDB" id="3692311at2759"/>
<feature type="compositionally biased region" description="Polar residues" evidence="1">
    <location>
        <begin position="217"/>
        <end position="232"/>
    </location>
</feature>
<dbReference type="STRING" id="356882.A0A423X6B7"/>
<keyword evidence="2" id="KW-0472">Membrane</keyword>
<keyword evidence="4" id="KW-1185">Reference proteome</keyword>
<reference evidence="3 4" key="1">
    <citation type="submission" date="2015-09" db="EMBL/GenBank/DDBJ databases">
        <title>Host preference determinants of Valsa canker pathogens revealed by comparative genomics.</title>
        <authorList>
            <person name="Yin Z."/>
            <person name="Huang L."/>
        </authorList>
    </citation>
    <scope>NUCLEOTIDE SEQUENCE [LARGE SCALE GENOMIC DNA]</scope>
    <source>
        <strain evidence="3 4">03-1</strain>
    </source>
</reference>